<reference evidence="1 2" key="1">
    <citation type="journal article" date="2014" name="Genome Biol. Evol.">
        <title>The genome of the myxosporean Thelohanellus kitauei shows adaptations to nutrient acquisition within its fish host.</title>
        <authorList>
            <person name="Yang Y."/>
            <person name="Xiong J."/>
            <person name="Zhou Z."/>
            <person name="Huo F."/>
            <person name="Miao W."/>
            <person name="Ran C."/>
            <person name="Liu Y."/>
            <person name="Zhang J."/>
            <person name="Feng J."/>
            <person name="Wang M."/>
            <person name="Wang M."/>
            <person name="Wang L."/>
            <person name="Yao B."/>
        </authorList>
    </citation>
    <scope>NUCLEOTIDE SEQUENCE [LARGE SCALE GENOMIC DNA]</scope>
    <source>
        <strain evidence="1">Wuqing</strain>
    </source>
</reference>
<name>A0A0C2M0X7_THEKT</name>
<evidence type="ECO:0000313" key="2">
    <source>
        <dbReference type="Proteomes" id="UP000031668"/>
    </source>
</evidence>
<evidence type="ECO:0000313" key="1">
    <source>
        <dbReference type="EMBL" id="KII60655.1"/>
    </source>
</evidence>
<proteinExistence type="predicted"/>
<protein>
    <submittedName>
        <fullName evidence="1">Uncharacterized protein</fullName>
    </submittedName>
</protein>
<accession>A0A0C2M0X7</accession>
<comment type="caution">
    <text evidence="1">The sequence shown here is derived from an EMBL/GenBank/DDBJ whole genome shotgun (WGS) entry which is preliminary data.</text>
</comment>
<keyword evidence="2" id="KW-1185">Reference proteome</keyword>
<gene>
    <name evidence="1" type="ORF">RF11_10519</name>
</gene>
<dbReference type="AlphaFoldDB" id="A0A0C2M0X7"/>
<sequence length="229" mass="26035">MVIVVHPNNPKKNRPNWLNFKYPILLSSPNVMETPTIFKLAKSLISYHLTWKASPITNEKFSAISVANKTPKLFALKKLTSILTFQTDSRNMVMTPFANAFTKSIEEPFIPAGIFKDRDISNQDHFTTLFSLKIFALRTCKNPQSDTWSNNLANIYQDLCVGIDLPYEPLICLTNDSQADFCKFSILNAFPKSQHLPYAVEIILTLKLSTQTQYLVRVSLKQTGKITQN</sequence>
<dbReference type="Proteomes" id="UP000031668">
    <property type="component" value="Unassembled WGS sequence"/>
</dbReference>
<dbReference type="EMBL" id="JWZT01005525">
    <property type="protein sequence ID" value="KII60655.1"/>
    <property type="molecule type" value="Genomic_DNA"/>
</dbReference>
<organism evidence="1 2">
    <name type="scientific">Thelohanellus kitauei</name>
    <name type="common">Myxosporean</name>
    <dbReference type="NCBI Taxonomy" id="669202"/>
    <lineage>
        <taxon>Eukaryota</taxon>
        <taxon>Metazoa</taxon>
        <taxon>Cnidaria</taxon>
        <taxon>Myxozoa</taxon>
        <taxon>Myxosporea</taxon>
        <taxon>Bivalvulida</taxon>
        <taxon>Platysporina</taxon>
        <taxon>Myxobolidae</taxon>
        <taxon>Thelohanellus</taxon>
    </lineage>
</organism>